<feature type="region of interest" description="Disordered" evidence="1">
    <location>
        <begin position="1"/>
        <end position="22"/>
    </location>
</feature>
<dbReference type="EMBL" id="HADZ01009543">
    <property type="protein sequence ID" value="SBP73484.1"/>
    <property type="molecule type" value="Transcribed_RNA"/>
</dbReference>
<evidence type="ECO:0000313" key="2">
    <source>
        <dbReference type="EMBL" id="SBP73484.1"/>
    </source>
</evidence>
<dbReference type="AlphaFoldDB" id="A0A1A8C1N3"/>
<feature type="non-terminal residue" evidence="2">
    <location>
        <position position="90"/>
    </location>
</feature>
<gene>
    <name evidence="2" type="primary">Nfu_g_1_006017</name>
</gene>
<reference evidence="2" key="1">
    <citation type="submission" date="2016-05" db="EMBL/GenBank/DDBJ databases">
        <authorList>
            <person name="Lavstsen T."/>
            <person name="Jespersen J.S."/>
        </authorList>
    </citation>
    <scope>NUCLEOTIDE SEQUENCE</scope>
    <source>
        <tissue evidence="2">Brain</tissue>
    </source>
</reference>
<accession>A0A1A8C1N3</accession>
<proteinExistence type="predicted"/>
<protein>
    <submittedName>
        <fullName evidence="2">Uncharacterized protein</fullName>
    </submittedName>
</protein>
<feature type="non-terminal residue" evidence="2">
    <location>
        <position position="1"/>
    </location>
</feature>
<sequence>AALPLGGSGWGPGVAGPVGGSGRGLGGRVLTCMLPGRRQEHAAVPDSGSGASGRPWLLCCPITGEGEVQEGEDPTLPGCSMSYIIQKLCK</sequence>
<name>A0A1A8C1N3_NOTKA</name>
<evidence type="ECO:0000256" key="1">
    <source>
        <dbReference type="SAM" id="MobiDB-lite"/>
    </source>
</evidence>
<reference evidence="2" key="2">
    <citation type="submission" date="2016-06" db="EMBL/GenBank/DDBJ databases">
        <title>The genome of a short-lived fish provides insights into sex chromosome evolution and the genetic control of aging.</title>
        <authorList>
            <person name="Reichwald K."/>
            <person name="Felder M."/>
            <person name="Petzold A."/>
            <person name="Koch P."/>
            <person name="Groth M."/>
            <person name="Platzer M."/>
        </authorList>
    </citation>
    <scope>NUCLEOTIDE SEQUENCE</scope>
    <source>
        <tissue evidence="2">Brain</tissue>
    </source>
</reference>
<organism evidence="2">
    <name type="scientific">Nothobranchius kadleci</name>
    <name type="common">African annual killifish</name>
    <dbReference type="NCBI Taxonomy" id="1051664"/>
    <lineage>
        <taxon>Eukaryota</taxon>
        <taxon>Metazoa</taxon>
        <taxon>Chordata</taxon>
        <taxon>Craniata</taxon>
        <taxon>Vertebrata</taxon>
        <taxon>Euteleostomi</taxon>
        <taxon>Actinopterygii</taxon>
        <taxon>Neopterygii</taxon>
        <taxon>Teleostei</taxon>
        <taxon>Neoteleostei</taxon>
        <taxon>Acanthomorphata</taxon>
        <taxon>Ovalentaria</taxon>
        <taxon>Atherinomorphae</taxon>
        <taxon>Cyprinodontiformes</taxon>
        <taxon>Nothobranchiidae</taxon>
        <taxon>Nothobranchius</taxon>
    </lineage>
</organism>